<evidence type="ECO:0000259" key="1">
    <source>
        <dbReference type="PROSITE" id="PS50878"/>
    </source>
</evidence>
<dbReference type="PROSITE" id="PS50878">
    <property type="entry name" value="RT_POL"/>
    <property type="match status" value="1"/>
</dbReference>
<dbReference type="InterPro" id="IPR043502">
    <property type="entry name" value="DNA/RNA_pol_sf"/>
</dbReference>
<keyword evidence="2" id="KW-0548">Nucleotidyltransferase</keyword>
<dbReference type="EMBL" id="AUZY01000103">
    <property type="protein sequence ID" value="EQD79577.1"/>
    <property type="molecule type" value="Genomic_DNA"/>
</dbReference>
<feature type="non-terminal residue" evidence="2">
    <location>
        <position position="102"/>
    </location>
</feature>
<keyword evidence="2" id="KW-0808">Transferase</keyword>
<dbReference type="Pfam" id="PF00078">
    <property type="entry name" value="RVT_1"/>
    <property type="match status" value="1"/>
</dbReference>
<evidence type="ECO:0000313" key="2">
    <source>
        <dbReference type="EMBL" id="EQD79577.1"/>
    </source>
</evidence>
<feature type="domain" description="Reverse transcriptase" evidence="1">
    <location>
        <begin position="1"/>
        <end position="95"/>
    </location>
</feature>
<dbReference type="CDD" id="cd01651">
    <property type="entry name" value="RT_G2_intron"/>
    <property type="match status" value="1"/>
</dbReference>
<sequence length="102" mass="11614">SAISPLLANLFLHYAFDNWMANRFPTVPFERYADDSVVHCKSEAQAREVLAAIAQRMVEVGLELHPGKTRLVYCKDKNRKGSAEHEQFTFLGYTFRPRLAVG</sequence>
<feature type="non-terminal residue" evidence="2">
    <location>
        <position position="1"/>
    </location>
</feature>
<name>T1CBG8_9ZZZZ</name>
<reference evidence="2" key="1">
    <citation type="submission" date="2013-08" db="EMBL/GenBank/DDBJ databases">
        <authorList>
            <person name="Mendez C."/>
            <person name="Richter M."/>
            <person name="Ferrer M."/>
            <person name="Sanchez J."/>
        </authorList>
    </citation>
    <scope>NUCLEOTIDE SEQUENCE</scope>
</reference>
<accession>T1CBG8</accession>
<dbReference type="AlphaFoldDB" id="T1CBG8"/>
<gene>
    <name evidence="2" type="ORF">B1B_00137</name>
</gene>
<dbReference type="GO" id="GO:0003964">
    <property type="term" value="F:RNA-directed DNA polymerase activity"/>
    <property type="evidence" value="ECO:0007669"/>
    <property type="project" value="UniProtKB-KW"/>
</dbReference>
<dbReference type="InterPro" id="IPR000477">
    <property type="entry name" value="RT_dom"/>
</dbReference>
<protein>
    <submittedName>
        <fullName evidence="2">RNA-directed DNA polymerase (Reverse transcriptase)</fullName>
        <ecNumber evidence="2">2.7.7.49</ecNumber>
    </submittedName>
</protein>
<dbReference type="EC" id="2.7.7.49" evidence="2"/>
<keyword evidence="2" id="KW-0695">RNA-directed DNA polymerase</keyword>
<dbReference type="InterPro" id="IPR051083">
    <property type="entry name" value="GrpII_Intron_Splice-Mob/Def"/>
</dbReference>
<dbReference type="PANTHER" id="PTHR34047:SF3">
    <property type="entry name" value="BLR2052 PROTEIN"/>
    <property type="match status" value="1"/>
</dbReference>
<organism evidence="2">
    <name type="scientific">mine drainage metagenome</name>
    <dbReference type="NCBI Taxonomy" id="410659"/>
    <lineage>
        <taxon>unclassified sequences</taxon>
        <taxon>metagenomes</taxon>
        <taxon>ecological metagenomes</taxon>
    </lineage>
</organism>
<dbReference type="PANTHER" id="PTHR34047">
    <property type="entry name" value="NUCLEAR INTRON MATURASE 1, MITOCHONDRIAL-RELATED"/>
    <property type="match status" value="1"/>
</dbReference>
<reference evidence="2" key="2">
    <citation type="journal article" date="2014" name="ISME J.">
        <title>Microbial stratification in low pH oxic and suboxic macroscopic growths along an acid mine drainage.</title>
        <authorList>
            <person name="Mendez-Garcia C."/>
            <person name="Mesa V."/>
            <person name="Sprenger R.R."/>
            <person name="Richter M."/>
            <person name="Diez M.S."/>
            <person name="Solano J."/>
            <person name="Bargiela R."/>
            <person name="Golyshina O.V."/>
            <person name="Manteca A."/>
            <person name="Ramos J.L."/>
            <person name="Gallego J.R."/>
            <person name="Llorente I."/>
            <person name="Martins Dos Santos V.A."/>
            <person name="Jensen O.N."/>
            <person name="Pelaez A.I."/>
            <person name="Sanchez J."/>
            <person name="Ferrer M."/>
        </authorList>
    </citation>
    <scope>NUCLEOTIDE SEQUENCE</scope>
</reference>
<dbReference type="SUPFAM" id="SSF56672">
    <property type="entry name" value="DNA/RNA polymerases"/>
    <property type="match status" value="1"/>
</dbReference>
<proteinExistence type="predicted"/>
<comment type="caution">
    <text evidence="2">The sequence shown here is derived from an EMBL/GenBank/DDBJ whole genome shotgun (WGS) entry which is preliminary data.</text>
</comment>